<feature type="transmembrane region" description="Helical" evidence="16">
    <location>
        <begin position="12"/>
        <end position="32"/>
    </location>
</feature>
<evidence type="ECO:0000256" key="9">
    <source>
        <dbReference type="ARBA" id="ARBA00022692"/>
    </source>
</evidence>
<name>A0AAD9PB42_RIDPI</name>
<dbReference type="FunFam" id="3.90.550.10:FF:000041">
    <property type="entry name" value="UDP-glucose ceramide glucosyltransferase"/>
    <property type="match status" value="1"/>
</dbReference>
<comment type="subcellular location">
    <subcellularLocation>
        <location evidence="1">Golgi apparatus membrane</location>
        <topology evidence="1">Multi-pass membrane protein</topology>
    </subcellularLocation>
</comment>
<keyword evidence="6" id="KW-0444">Lipid biosynthesis</keyword>
<evidence type="ECO:0000256" key="2">
    <source>
        <dbReference type="ARBA" id="ARBA00004760"/>
    </source>
</evidence>
<proteinExistence type="inferred from homology"/>
<dbReference type="EC" id="2.4.1.80" evidence="5"/>
<evidence type="ECO:0000256" key="10">
    <source>
        <dbReference type="ARBA" id="ARBA00022989"/>
    </source>
</evidence>
<feature type="transmembrane region" description="Helical" evidence="16">
    <location>
        <begin position="328"/>
        <end position="349"/>
    </location>
</feature>
<dbReference type="GO" id="GO:0008120">
    <property type="term" value="F:ceramide glucosyltransferase activity"/>
    <property type="evidence" value="ECO:0007669"/>
    <property type="project" value="UniProtKB-EC"/>
</dbReference>
<evidence type="ECO:0000256" key="14">
    <source>
        <dbReference type="ARBA" id="ARBA00047869"/>
    </source>
</evidence>
<evidence type="ECO:0000256" key="8">
    <source>
        <dbReference type="ARBA" id="ARBA00022679"/>
    </source>
</evidence>
<keyword evidence="12" id="KW-0443">Lipid metabolism</keyword>
<keyword evidence="18" id="KW-1185">Reference proteome</keyword>
<dbReference type="PANTHER" id="PTHR12726:SF0">
    <property type="entry name" value="CERAMIDE GLUCOSYLTRANSFERASE"/>
    <property type="match status" value="1"/>
</dbReference>
<evidence type="ECO:0000256" key="16">
    <source>
        <dbReference type="SAM" id="Phobius"/>
    </source>
</evidence>
<evidence type="ECO:0000256" key="5">
    <source>
        <dbReference type="ARBA" id="ARBA00012699"/>
    </source>
</evidence>
<comment type="pathway">
    <text evidence="3">Sphingolipid metabolism.</text>
</comment>
<feature type="transmembrane region" description="Helical" evidence="16">
    <location>
        <begin position="297"/>
        <end position="322"/>
    </location>
</feature>
<comment type="catalytic activity">
    <reaction evidence="14">
        <text>UDP-alpha-D-xylose + an N-acylsphing-4-enine = a beta-D-xylosyl-(1&lt;-&gt;1')-N-acylsphing-4-enine + UDP + H(+)</text>
        <dbReference type="Rhea" id="RHEA:70243"/>
        <dbReference type="ChEBI" id="CHEBI:15378"/>
        <dbReference type="ChEBI" id="CHEBI:52639"/>
        <dbReference type="ChEBI" id="CHEBI:57632"/>
        <dbReference type="ChEBI" id="CHEBI:58223"/>
        <dbReference type="ChEBI" id="CHEBI:189068"/>
    </reaction>
    <physiologicalReaction direction="left-to-right" evidence="14">
        <dbReference type="Rhea" id="RHEA:70244"/>
    </physiologicalReaction>
</comment>
<evidence type="ECO:0000256" key="7">
    <source>
        <dbReference type="ARBA" id="ARBA00022676"/>
    </source>
</evidence>
<evidence type="ECO:0000256" key="15">
    <source>
        <dbReference type="ARBA" id="ARBA00048104"/>
    </source>
</evidence>
<protein>
    <recommendedName>
        <fullName evidence="5">ceramide glucosyltransferase</fullName>
        <ecNumber evidence="5">2.4.1.80</ecNumber>
    </recommendedName>
</protein>
<comment type="catalytic activity">
    <reaction evidence="15">
        <text>N-(9Z-octadecenoyl)-sphing-4-enine + UDP-alpha-D-xylose = beta-D-xylosyl-(1&lt;-&gt;1')-N-(9Z-octadecenoyl)-sphing-4-enine + UDP + H(+)</text>
        <dbReference type="Rhea" id="RHEA:70247"/>
        <dbReference type="ChEBI" id="CHEBI:15378"/>
        <dbReference type="ChEBI" id="CHEBI:57632"/>
        <dbReference type="ChEBI" id="CHEBI:58223"/>
        <dbReference type="ChEBI" id="CHEBI:77996"/>
        <dbReference type="ChEBI" id="CHEBI:189081"/>
    </reaction>
    <physiologicalReaction direction="left-to-right" evidence="15">
        <dbReference type="Rhea" id="RHEA:70248"/>
    </physiologicalReaction>
</comment>
<dbReference type="GO" id="GO:0000139">
    <property type="term" value="C:Golgi membrane"/>
    <property type="evidence" value="ECO:0007669"/>
    <property type="project" value="UniProtKB-SubCell"/>
</dbReference>
<evidence type="ECO:0000256" key="12">
    <source>
        <dbReference type="ARBA" id="ARBA00023098"/>
    </source>
</evidence>
<keyword evidence="13 16" id="KW-0472">Membrane</keyword>
<accession>A0AAD9PB42</accession>
<keyword evidence="9 16" id="KW-0812">Transmembrane</keyword>
<comment type="caution">
    <text evidence="17">The sequence shown here is derived from an EMBL/GenBank/DDBJ whole genome shotgun (WGS) entry which is preliminary data.</text>
</comment>
<dbReference type="InterPro" id="IPR025993">
    <property type="entry name" value="Ceramide_glucosylTrfase"/>
</dbReference>
<evidence type="ECO:0000256" key="3">
    <source>
        <dbReference type="ARBA" id="ARBA00004991"/>
    </source>
</evidence>
<dbReference type="SUPFAM" id="SSF53448">
    <property type="entry name" value="Nucleotide-diphospho-sugar transferases"/>
    <property type="match status" value="1"/>
</dbReference>
<comment type="pathway">
    <text evidence="2">Lipid metabolism; sphingolipid metabolism.</text>
</comment>
<gene>
    <name evidence="17" type="ORF">NP493_49g10009</name>
</gene>
<dbReference type="PANTHER" id="PTHR12726">
    <property type="entry name" value="CERAMIDE GLUCOSYLTRANSFERASE"/>
    <property type="match status" value="1"/>
</dbReference>
<dbReference type="Gene3D" id="3.90.550.10">
    <property type="entry name" value="Spore Coat Polysaccharide Biosynthesis Protein SpsA, Chain A"/>
    <property type="match status" value="1"/>
</dbReference>
<sequence>MADSETLKYGLAVLLFVGWTFQWNVHLLAILYGKWRLYRQRQVGVEEALSGISILKPLVGVDPHLYENLETFFNLDYPLYELIFCIEEEIDPAVMVVRSLLEKYPKVDAKLFIDLYQKQDVTYIIKTEIGAKRVGVNPKVNNMLQGYEAANYELILISDCGLRMNRDTLKCMALALRENVGLVHQMPFVCDREGFAAVLEKVYFGTQHAKIYLTADLLGINCVTGMSCLFRRSVLDEAGGLKSLGQYLAEDYYLGKIFFDKGWKTSICSQPAWQNPGTYSVANFQARMTRWVKLRSAVQPFIVLMEPISEWLILGLIMSWAVTVIFDWSPVAFFFVHTLVWFLLDYILLRIVQNGPLPFTKTEYVIGWLFRECTSFYLLLRAHSSPILTWRSKHYLVKSSAQAEEIHIRSIV</sequence>
<keyword evidence="10 16" id="KW-1133">Transmembrane helix</keyword>
<evidence type="ECO:0000256" key="13">
    <source>
        <dbReference type="ARBA" id="ARBA00023136"/>
    </source>
</evidence>
<evidence type="ECO:0000256" key="4">
    <source>
        <dbReference type="ARBA" id="ARBA00006739"/>
    </source>
</evidence>
<dbReference type="Proteomes" id="UP001209878">
    <property type="component" value="Unassembled WGS sequence"/>
</dbReference>
<dbReference type="AlphaFoldDB" id="A0AAD9PB42"/>
<evidence type="ECO:0000256" key="6">
    <source>
        <dbReference type="ARBA" id="ARBA00022516"/>
    </source>
</evidence>
<keyword evidence="7" id="KW-0328">Glycosyltransferase</keyword>
<keyword evidence="11" id="KW-0333">Golgi apparatus</keyword>
<organism evidence="17 18">
    <name type="scientific">Ridgeia piscesae</name>
    <name type="common">Tubeworm</name>
    <dbReference type="NCBI Taxonomy" id="27915"/>
    <lineage>
        <taxon>Eukaryota</taxon>
        <taxon>Metazoa</taxon>
        <taxon>Spiralia</taxon>
        <taxon>Lophotrochozoa</taxon>
        <taxon>Annelida</taxon>
        <taxon>Polychaeta</taxon>
        <taxon>Sedentaria</taxon>
        <taxon>Canalipalpata</taxon>
        <taxon>Sabellida</taxon>
        <taxon>Siboglinidae</taxon>
        <taxon>Ridgeia</taxon>
    </lineage>
</organism>
<evidence type="ECO:0000256" key="1">
    <source>
        <dbReference type="ARBA" id="ARBA00004653"/>
    </source>
</evidence>
<reference evidence="17" key="1">
    <citation type="journal article" date="2023" name="Mol. Biol. Evol.">
        <title>Third-Generation Sequencing Reveals the Adaptive Role of the Epigenome in Three Deep-Sea Polychaetes.</title>
        <authorList>
            <person name="Perez M."/>
            <person name="Aroh O."/>
            <person name="Sun Y."/>
            <person name="Lan Y."/>
            <person name="Juniper S.K."/>
            <person name="Young C.R."/>
            <person name="Angers B."/>
            <person name="Qian P.Y."/>
        </authorList>
    </citation>
    <scope>NUCLEOTIDE SEQUENCE</scope>
    <source>
        <strain evidence="17">R07B-5</strain>
    </source>
</reference>
<evidence type="ECO:0000256" key="11">
    <source>
        <dbReference type="ARBA" id="ARBA00023034"/>
    </source>
</evidence>
<keyword evidence="8" id="KW-0808">Transferase</keyword>
<dbReference type="CDD" id="cd02520">
    <property type="entry name" value="Glucosylceramide_synthase"/>
    <property type="match status" value="1"/>
</dbReference>
<dbReference type="GO" id="GO:0006679">
    <property type="term" value="P:glucosylceramide biosynthetic process"/>
    <property type="evidence" value="ECO:0007669"/>
    <property type="project" value="TreeGrafter"/>
</dbReference>
<comment type="similarity">
    <text evidence="4">Belongs to the glycosyltransferase 2 family.</text>
</comment>
<dbReference type="Pfam" id="PF13506">
    <property type="entry name" value="Glyco_transf_21"/>
    <property type="match status" value="1"/>
</dbReference>
<dbReference type="InterPro" id="IPR029044">
    <property type="entry name" value="Nucleotide-diphossugar_trans"/>
</dbReference>
<evidence type="ECO:0000313" key="17">
    <source>
        <dbReference type="EMBL" id="KAK2191523.1"/>
    </source>
</evidence>
<dbReference type="EMBL" id="JAODUO010000052">
    <property type="protein sequence ID" value="KAK2191523.1"/>
    <property type="molecule type" value="Genomic_DNA"/>
</dbReference>
<evidence type="ECO:0000313" key="18">
    <source>
        <dbReference type="Proteomes" id="UP001209878"/>
    </source>
</evidence>